<feature type="compositionally biased region" description="Low complexity" evidence="1">
    <location>
        <begin position="87"/>
        <end position="98"/>
    </location>
</feature>
<feature type="region of interest" description="Disordered" evidence="1">
    <location>
        <begin position="62"/>
        <end position="109"/>
    </location>
</feature>
<dbReference type="EMBL" id="CP120983">
    <property type="protein sequence ID" value="WLQ67930.1"/>
    <property type="molecule type" value="Genomic_DNA"/>
</dbReference>
<reference evidence="2 3" key="1">
    <citation type="submission" date="2023-03" db="EMBL/GenBank/DDBJ databases">
        <title>Isolation and description of six Streptomyces strains from soil environments, able to metabolize different microbial glucans.</title>
        <authorList>
            <person name="Widen T."/>
            <person name="Larsbrink J."/>
        </authorList>
    </citation>
    <scope>NUCLEOTIDE SEQUENCE [LARGE SCALE GENOMIC DNA]</scope>
    <source>
        <strain evidence="2 3">Alt3</strain>
    </source>
</reference>
<gene>
    <name evidence="2" type="ORF">P8A20_32135</name>
</gene>
<organism evidence="2 3">
    <name type="scientific">Streptomyces glycanivorans</name>
    <dbReference type="NCBI Taxonomy" id="3033808"/>
    <lineage>
        <taxon>Bacteria</taxon>
        <taxon>Bacillati</taxon>
        <taxon>Actinomycetota</taxon>
        <taxon>Actinomycetes</taxon>
        <taxon>Kitasatosporales</taxon>
        <taxon>Streptomycetaceae</taxon>
        <taxon>Streptomyces</taxon>
    </lineage>
</organism>
<evidence type="ECO:0000256" key="1">
    <source>
        <dbReference type="SAM" id="MobiDB-lite"/>
    </source>
</evidence>
<accession>A0ABY9JLE2</accession>
<name>A0ABY9JLE2_9ACTN</name>
<dbReference type="Proteomes" id="UP001224433">
    <property type="component" value="Chromosome"/>
</dbReference>
<protein>
    <submittedName>
        <fullName evidence="2">MarR family transcriptional regulator</fullName>
    </submittedName>
</protein>
<evidence type="ECO:0000313" key="3">
    <source>
        <dbReference type="Proteomes" id="UP001224433"/>
    </source>
</evidence>
<proteinExistence type="predicted"/>
<dbReference type="RefSeq" id="WP_306104752.1">
    <property type="nucleotide sequence ID" value="NZ_CP120983.1"/>
</dbReference>
<evidence type="ECO:0000313" key="2">
    <source>
        <dbReference type="EMBL" id="WLQ67930.1"/>
    </source>
</evidence>
<sequence length="260" mass="27401">MAVGTALRALGVAGHLRRVRCQVVGSGQSRWVTRTFWSRTARDGEWWDAFTRAEERLATQAAECASATPPPPPASTEAPERPFETESPAPVSPAAVVPQQRGPERTPAGPSPAYLALARLGRVEPRLALSAADCAVLEELAAAWLDRGVNTDYLTQALVSGLPSQVGSPVGLVRRRLTDKVPPRLPAAPAPGAPGAPARRVLMECTECGAPGEPEALPDGLCRRCRTQAEGPPTATSAEAPVERDIHALVSGLRDLLKAP</sequence>
<keyword evidence="3" id="KW-1185">Reference proteome</keyword>